<protein>
    <submittedName>
        <fullName evidence="2">Uncharacterized protein</fullName>
    </submittedName>
</protein>
<dbReference type="AlphaFoldDB" id="R4YW90"/>
<comment type="caution">
    <text evidence="2">The sequence shown here is derived from an EMBL/GenBank/DDBJ whole genome shotgun (WGS) entry which is preliminary data.</text>
</comment>
<feature type="region of interest" description="Disordered" evidence="1">
    <location>
        <begin position="39"/>
        <end position="59"/>
    </location>
</feature>
<name>R4YW90_9ACTN</name>
<organism evidence="2 3">
    <name type="scientific">Candidatus Neomicrothrix parvicella RN1</name>
    <dbReference type="NCBI Taxonomy" id="1229780"/>
    <lineage>
        <taxon>Bacteria</taxon>
        <taxon>Bacillati</taxon>
        <taxon>Actinomycetota</taxon>
        <taxon>Acidimicrobiia</taxon>
        <taxon>Acidimicrobiales</taxon>
        <taxon>Microthrixaceae</taxon>
        <taxon>Candidatus Neomicrothrix</taxon>
    </lineage>
</organism>
<feature type="region of interest" description="Disordered" evidence="1">
    <location>
        <begin position="1"/>
        <end position="22"/>
    </location>
</feature>
<sequence length="92" mass="9949">MSEEPTAAPQEQEANAAPDGITVNDRLRYRIPADPAVMYPRDVGALNPPPERLNRQTGDSDADLRALRERALGEACGQAAAECASTFELPDR</sequence>
<evidence type="ECO:0000256" key="1">
    <source>
        <dbReference type="SAM" id="MobiDB-lite"/>
    </source>
</evidence>
<reference evidence="2 3" key="1">
    <citation type="journal article" date="2013" name="ISME J.">
        <title>Metabolic model for the filamentous 'Candidatus Microthrix parvicella' based on genomic and metagenomic analyses.</title>
        <authorList>
            <person name="Jon McIlroy S."/>
            <person name="Kristiansen R."/>
            <person name="Albertsen M."/>
            <person name="Michael Karst S."/>
            <person name="Rossetti S."/>
            <person name="Lund Nielsen J."/>
            <person name="Tandoi V."/>
            <person name="James Seviour R."/>
            <person name="Nielsen P.H."/>
        </authorList>
    </citation>
    <scope>NUCLEOTIDE SEQUENCE [LARGE SCALE GENOMIC DNA]</scope>
    <source>
        <strain evidence="2 3">RN1</strain>
    </source>
</reference>
<keyword evidence="3" id="KW-1185">Reference proteome</keyword>
<gene>
    <name evidence="2" type="ORF">BN381_110055</name>
</gene>
<proteinExistence type="predicted"/>
<feature type="compositionally biased region" description="Low complexity" evidence="1">
    <location>
        <begin position="1"/>
        <end position="18"/>
    </location>
</feature>
<dbReference type="STRING" id="1229780.BN381_110055"/>
<dbReference type="Proteomes" id="UP000018291">
    <property type="component" value="Unassembled WGS sequence"/>
</dbReference>
<accession>R4YW90</accession>
<evidence type="ECO:0000313" key="3">
    <source>
        <dbReference type="Proteomes" id="UP000018291"/>
    </source>
</evidence>
<dbReference type="EMBL" id="CANL01000003">
    <property type="protein sequence ID" value="CCM62389.1"/>
    <property type="molecule type" value="Genomic_DNA"/>
</dbReference>
<dbReference type="HOGENOM" id="CLU_2407807_0_0_11"/>
<evidence type="ECO:0000313" key="2">
    <source>
        <dbReference type="EMBL" id="CCM62389.1"/>
    </source>
</evidence>
<dbReference type="RefSeq" id="WP_012223751.1">
    <property type="nucleotide sequence ID" value="NZ_HG422565.1"/>
</dbReference>